<name>A0ACB7NZ85_9PEZI</name>
<proteinExistence type="predicted"/>
<organism evidence="1 2">
    <name type="scientific">Chaetomium tenue</name>
    <dbReference type="NCBI Taxonomy" id="1854479"/>
    <lineage>
        <taxon>Eukaryota</taxon>
        <taxon>Fungi</taxon>
        <taxon>Dikarya</taxon>
        <taxon>Ascomycota</taxon>
        <taxon>Pezizomycotina</taxon>
        <taxon>Sordariomycetes</taxon>
        <taxon>Sordariomycetidae</taxon>
        <taxon>Sordariales</taxon>
        <taxon>Chaetomiaceae</taxon>
        <taxon>Chaetomium</taxon>
    </lineage>
</organism>
<keyword evidence="2" id="KW-1185">Reference proteome</keyword>
<reference evidence="1 2" key="1">
    <citation type="journal article" date="2021" name="Nat. Commun.">
        <title>Genetic determinants of endophytism in the Arabidopsis root mycobiome.</title>
        <authorList>
            <person name="Mesny F."/>
            <person name="Miyauchi S."/>
            <person name="Thiergart T."/>
            <person name="Pickel B."/>
            <person name="Atanasova L."/>
            <person name="Karlsson M."/>
            <person name="Huettel B."/>
            <person name="Barry K.W."/>
            <person name="Haridas S."/>
            <person name="Chen C."/>
            <person name="Bauer D."/>
            <person name="Andreopoulos W."/>
            <person name="Pangilinan J."/>
            <person name="LaButti K."/>
            <person name="Riley R."/>
            <person name="Lipzen A."/>
            <person name="Clum A."/>
            <person name="Drula E."/>
            <person name="Henrissat B."/>
            <person name="Kohler A."/>
            <person name="Grigoriev I.V."/>
            <person name="Martin F.M."/>
            <person name="Hacquard S."/>
        </authorList>
    </citation>
    <scope>NUCLEOTIDE SEQUENCE [LARGE SCALE GENOMIC DNA]</scope>
    <source>
        <strain evidence="1 2">MPI-SDFR-AT-0079</strain>
    </source>
</reference>
<protein>
    <submittedName>
        <fullName evidence="1">Uncharacterized protein</fullName>
    </submittedName>
</protein>
<sequence length="131" mass="14480">MLTTVMSDSPLVSAFVTLAASPCHTKPHGQGMAMDPRPAARSTIRISGLCNSWSRGAASSRCRKEKPLIGTTAKRARGEGDGNMTCPQQYLPNTKRSRWVWCREGHACLHWAHISMDQWVESQEAKVQSIQ</sequence>
<accession>A0ACB7NZ85</accession>
<dbReference type="Proteomes" id="UP000724584">
    <property type="component" value="Unassembled WGS sequence"/>
</dbReference>
<gene>
    <name evidence="1" type="ORF">F5144DRAFT_394167</name>
</gene>
<evidence type="ECO:0000313" key="1">
    <source>
        <dbReference type="EMBL" id="KAH6617520.1"/>
    </source>
</evidence>
<comment type="caution">
    <text evidence="1">The sequence shown here is derived from an EMBL/GenBank/DDBJ whole genome shotgun (WGS) entry which is preliminary data.</text>
</comment>
<dbReference type="EMBL" id="JAGIZQ010000007">
    <property type="protein sequence ID" value="KAH6617520.1"/>
    <property type="molecule type" value="Genomic_DNA"/>
</dbReference>
<evidence type="ECO:0000313" key="2">
    <source>
        <dbReference type="Proteomes" id="UP000724584"/>
    </source>
</evidence>